<dbReference type="Proteomes" id="UP001219037">
    <property type="component" value="Chromosome"/>
</dbReference>
<keyword evidence="2 7" id="KW-0436">Ligase</keyword>
<keyword evidence="4 7" id="KW-0547">Nucleotide-binding</keyword>
<comment type="function">
    <text evidence="7">Ligates lysine onto the cytidine present at position 34 of the AUA codon-specific tRNA(Ile) that contains the anticodon CAU, in an ATP-dependent manner. Cytidine is converted to lysidine, thus changing the amino acid specificity of the tRNA from methionine to isoleucine.</text>
</comment>
<dbReference type="RefSeq" id="WP_278157853.1">
    <property type="nucleotide sequence ID" value="NZ_CP121252.1"/>
</dbReference>
<dbReference type="SUPFAM" id="SSF52402">
    <property type="entry name" value="Adenine nucleotide alpha hydrolases-like"/>
    <property type="match status" value="1"/>
</dbReference>
<dbReference type="SUPFAM" id="SSF82829">
    <property type="entry name" value="MesJ substrate recognition domain-like"/>
    <property type="match status" value="1"/>
</dbReference>
<dbReference type="InterPro" id="IPR014729">
    <property type="entry name" value="Rossmann-like_a/b/a_fold"/>
</dbReference>
<dbReference type="Pfam" id="PF01171">
    <property type="entry name" value="ATP_bind_3"/>
    <property type="match status" value="1"/>
</dbReference>
<dbReference type="PANTHER" id="PTHR43033">
    <property type="entry name" value="TRNA(ILE)-LYSIDINE SYNTHASE-RELATED"/>
    <property type="match status" value="1"/>
</dbReference>
<comment type="similarity">
    <text evidence="7">Belongs to the tRNA(Ile)-lysidine synthase family.</text>
</comment>
<comment type="domain">
    <text evidence="7">The N-terminal region contains the highly conserved SGGXDS motif, predicted to be a P-loop motif involved in ATP binding.</text>
</comment>
<evidence type="ECO:0000256" key="2">
    <source>
        <dbReference type="ARBA" id="ARBA00022598"/>
    </source>
</evidence>
<dbReference type="PANTHER" id="PTHR43033:SF1">
    <property type="entry name" value="TRNA(ILE)-LYSIDINE SYNTHASE-RELATED"/>
    <property type="match status" value="1"/>
</dbReference>
<feature type="domain" description="tRNA(Ile)-lysidine/2-thiocytidine synthase N-terminal" evidence="8">
    <location>
        <begin position="41"/>
        <end position="218"/>
    </location>
</feature>
<dbReference type="GO" id="GO:0032267">
    <property type="term" value="F:tRNA(Ile)-lysidine synthase activity"/>
    <property type="evidence" value="ECO:0007669"/>
    <property type="project" value="UniProtKB-EC"/>
</dbReference>
<keyword evidence="11" id="KW-1185">Reference proteome</keyword>
<dbReference type="InterPro" id="IPR011063">
    <property type="entry name" value="TilS/TtcA_N"/>
</dbReference>
<dbReference type="InterPro" id="IPR015262">
    <property type="entry name" value="tRNA_Ile_lys_synt_subst-bd"/>
</dbReference>
<dbReference type="EC" id="6.3.4.19" evidence="7"/>
<dbReference type="InterPro" id="IPR012094">
    <property type="entry name" value="tRNA_Ile_lys_synt"/>
</dbReference>
<evidence type="ECO:0000259" key="8">
    <source>
        <dbReference type="Pfam" id="PF01171"/>
    </source>
</evidence>
<evidence type="ECO:0000259" key="9">
    <source>
        <dbReference type="Pfam" id="PF09179"/>
    </source>
</evidence>
<keyword evidence="3 7" id="KW-0819">tRNA processing</keyword>
<protein>
    <recommendedName>
        <fullName evidence="7">tRNA(Ile)-lysidine synthase</fullName>
        <ecNumber evidence="7">6.3.4.19</ecNumber>
    </recommendedName>
    <alternativeName>
        <fullName evidence="7">tRNA(Ile)-2-lysyl-cytidine synthase</fullName>
    </alternativeName>
    <alternativeName>
        <fullName evidence="7">tRNA(Ile)-lysidine synthetase</fullName>
    </alternativeName>
</protein>
<evidence type="ECO:0000256" key="6">
    <source>
        <dbReference type="ARBA" id="ARBA00048539"/>
    </source>
</evidence>
<name>A0ABY8H6I8_9MICC</name>
<dbReference type="HAMAP" id="MF_01161">
    <property type="entry name" value="tRNA_Ile_lys_synt"/>
    <property type="match status" value="1"/>
</dbReference>
<reference evidence="10 11" key="1">
    <citation type="submission" date="2023-04" db="EMBL/GenBank/DDBJ databases">
        <title>Funneling lignin-derived compounds into biodiesel using alkali-halophilic Citricoccus sp. P2.</title>
        <authorList>
            <person name="Luo C.-B."/>
        </authorList>
    </citation>
    <scope>NUCLEOTIDE SEQUENCE [LARGE SCALE GENOMIC DNA]</scope>
    <source>
        <strain evidence="10 11">P2</strain>
    </source>
</reference>
<dbReference type="Pfam" id="PF09179">
    <property type="entry name" value="TilS"/>
    <property type="match status" value="1"/>
</dbReference>
<dbReference type="NCBIfam" id="TIGR02432">
    <property type="entry name" value="lysidine_TilS_N"/>
    <property type="match status" value="1"/>
</dbReference>
<evidence type="ECO:0000256" key="1">
    <source>
        <dbReference type="ARBA" id="ARBA00022490"/>
    </source>
</evidence>
<keyword evidence="5 7" id="KW-0067">ATP-binding</keyword>
<evidence type="ECO:0000256" key="3">
    <source>
        <dbReference type="ARBA" id="ARBA00022694"/>
    </source>
</evidence>
<organism evidence="10 11">
    <name type="scientific">Citricoccus muralis</name>
    <dbReference type="NCBI Taxonomy" id="169134"/>
    <lineage>
        <taxon>Bacteria</taxon>
        <taxon>Bacillati</taxon>
        <taxon>Actinomycetota</taxon>
        <taxon>Actinomycetes</taxon>
        <taxon>Micrococcales</taxon>
        <taxon>Micrococcaceae</taxon>
        <taxon>Citricoccus</taxon>
    </lineage>
</organism>
<comment type="catalytic activity">
    <reaction evidence="6 7">
        <text>cytidine(34) in tRNA(Ile2) + L-lysine + ATP = lysidine(34) in tRNA(Ile2) + AMP + diphosphate + H(+)</text>
        <dbReference type="Rhea" id="RHEA:43744"/>
        <dbReference type="Rhea" id="RHEA-COMP:10625"/>
        <dbReference type="Rhea" id="RHEA-COMP:10670"/>
        <dbReference type="ChEBI" id="CHEBI:15378"/>
        <dbReference type="ChEBI" id="CHEBI:30616"/>
        <dbReference type="ChEBI" id="CHEBI:32551"/>
        <dbReference type="ChEBI" id="CHEBI:33019"/>
        <dbReference type="ChEBI" id="CHEBI:82748"/>
        <dbReference type="ChEBI" id="CHEBI:83665"/>
        <dbReference type="ChEBI" id="CHEBI:456215"/>
        <dbReference type="EC" id="6.3.4.19"/>
    </reaction>
</comment>
<dbReference type="CDD" id="cd01992">
    <property type="entry name" value="TilS_N"/>
    <property type="match status" value="1"/>
</dbReference>
<feature type="domain" description="tRNA(Ile)-lysidine synthase substrate-binding" evidence="9">
    <location>
        <begin position="280"/>
        <end position="343"/>
    </location>
</feature>
<keyword evidence="1 7" id="KW-0963">Cytoplasm</keyword>
<sequence length="360" mass="38172">MPAESPDAPTPTGPDVWPPTTRWPAPLNAALPQLKQLPAHTLLGVSGGADSLALAIAAAVADRTDHSDRQVTAVVVDHQLQPGSADVAQRTAAVLERLGITTHVRAVTVDSGAGLEAAARDARYEAFRDVAELTGATIVATAHTADDQAEQVLLGLARGSGLRSLAGIRRTRTHGPLTVVRPLLHLTRADTETICRWAGVSWWEDPMNGDGARARVRHRLLPALEDPGTGLGPGVRAGLIRTANLVADDAEALEDWAHRVYAGARADIPADPATPATVALRLDHLAPLPTAIRRRVLALAAVELGSTPTAERLHAVDALMDRRPGSSAGPIELPGLHVTRERGSEYATLLMFRRLRRAPR</sequence>
<comment type="subcellular location">
    <subcellularLocation>
        <location evidence="7">Cytoplasm</location>
    </subcellularLocation>
</comment>
<evidence type="ECO:0000313" key="11">
    <source>
        <dbReference type="Proteomes" id="UP001219037"/>
    </source>
</evidence>
<evidence type="ECO:0000256" key="5">
    <source>
        <dbReference type="ARBA" id="ARBA00022840"/>
    </source>
</evidence>
<dbReference type="Gene3D" id="1.20.59.20">
    <property type="match status" value="1"/>
</dbReference>
<dbReference type="EMBL" id="CP121252">
    <property type="protein sequence ID" value="WFP16760.1"/>
    <property type="molecule type" value="Genomic_DNA"/>
</dbReference>
<evidence type="ECO:0000313" key="10">
    <source>
        <dbReference type="EMBL" id="WFP16760.1"/>
    </source>
</evidence>
<evidence type="ECO:0000256" key="4">
    <source>
        <dbReference type="ARBA" id="ARBA00022741"/>
    </source>
</evidence>
<evidence type="ECO:0000256" key="7">
    <source>
        <dbReference type="HAMAP-Rule" id="MF_01161"/>
    </source>
</evidence>
<feature type="binding site" evidence="7">
    <location>
        <begin position="46"/>
        <end position="51"/>
    </location>
    <ligand>
        <name>ATP</name>
        <dbReference type="ChEBI" id="CHEBI:30616"/>
    </ligand>
</feature>
<proteinExistence type="inferred from homology"/>
<dbReference type="InterPro" id="IPR012795">
    <property type="entry name" value="tRNA_Ile_lys_synt_N"/>
</dbReference>
<dbReference type="Gene3D" id="3.40.50.620">
    <property type="entry name" value="HUPs"/>
    <property type="match status" value="1"/>
</dbReference>
<gene>
    <name evidence="7 10" type="primary">tilS</name>
    <name evidence="10" type="ORF">P8192_01125</name>
</gene>
<accession>A0ABY8H6I8</accession>